<gene>
    <name evidence="1" type="ORF">BLA18109_04357</name>
</gene>
<evidence type="ECO:0000313" key="1">
    <source>
        <dbReference type="EMBL" id="VWC97794.1"/>
    </source>
</evidence>
<protein>
    <submittedName>
        <fullName evidence="1">Exported phospholipase, patatin-like</fullName>
    </submittedName>
</protein>
<evidence type="ECO:0000313" key="2">
    <source>
        <dbReference type="Proteomes" id="UP000494260"/>
    </source>
</evidence>
<sequence length="76" mass="8328">MNRATSMKLIAGVLLFGIWRGLVLAHLTQAPALVDATGYASSFDRHMPITTRQRLYDDGYRAVEKALVGVEYGVCA</sequence>
<dbReference type="RefSeq" id="WP_174952416.1">
    <property type="nucleotide sequence ID" value="NZ_CABVQH010000015.1"/>
</dbReference>
<accession>A0A6P2WPA8</accession>
<proteinExistence type="predicted"/>
<reference evidence="1 2" key="1">
    <citation type="submission" date="2019-09" db="EMBL/GenBank/DDBJ databases">
        <authorList>
            <person name="Depoorter E."/>
        </authorList>
    </citation>
    <scope>NUCLEOTIDE SEQUENCE [LARGE SCALE GENOMIC DNA]</scope>
    <source>
        <strain evidence="1">R-18109</strain>
    </source>
</reference>
<organism evidence="1 2">
    <name type="scientific">Burkholderia lata (strain ATCC 17760 / DSM 23089 / LMG 22485 / NCIMB 9086 / R18194 / 383)</name>
    <dbReference type="NCBI Taxonomy" id="482957"/>
    <lineage>
        <taxon>Bacteria</taxon>
        <taxon>Pseudomonadati</taxon>
        <taxon>Pseudomonadota</taxon>
        <taxon>Betaproteobacteria</taxon>
        <taxon>Burkholderiales</taxon>
        <taxon>Burkholderiaceae</taxon>
        <taxon>Burkholderia</taxon>
        <taxon>Burkholderia cepacia complex</taxon>
    </lineage>
</organism>
<name>A0A6P2WPA8_BURL3</name>
<dbReference type="AlphaFoldDB" id="A0A6P2WPA8"/>
<dbReference type="EMBL" id="CABVQH010000015">
    <property type="protein sequence ID" value="VWC97794.1"/>
    <property type="molecule type" value="Genomic_DNA"/>
</dbReference>
<dbReference type="Proteomes" id="UP000494260">
    <property type="component" value="Unassembled WGS sequence"/>
</dbReference>